<dbReference type="InterPro" id="IPR037523">
    <property type="entry name" value="VOC_core"/>
</dbReference>
<feature type="domain" description="VOC" evidence="1">
    <location>
        <begin position="39"/>
        <end position="145"/>
    </location>
</feature>
<evidence type="ECO:0000259" key="1">
    <source>
        <dbReference type="PROSITE" id="PS51819"/>
    </source>
</evidence>
<dbReference type="InterPro" id="IPR004360">
    <property type="entry name" value="Glyas_Fos-R_dOase_dom"/>
</dbReference>
<sequence>MNGHSPNCRDASISYLYRVNSFTQEMTAIHSENKLKHEQVQYLEFLSRDLARAKTFYTKAFGWKFTDYGPGYTAFEGEYVDGGFTTGDPVKGSILVILYSNDIEATKNKVIEAGGVIVKDTFAFLGGKRFHFADQDGYELAVWSE</sequence>
<organism evidence="2 3">
    <name type="scientific">Anseongella ginsenosidimutans</name>
    <dbReference type="NCBI Taxonomy" id="496056"/>
    <lineage>
        <taxon>Bacteria</taxon>
        <taxon>Pseudomonadati</taxon>
        <taxon>Bacteroidota</taxon>
        <taxon>Sphingobacteriia</taxon>
        <taxon>Sphingobacteriales</taxon>
        <taxon>Sphingobacteriaceae</taxon>
        <taxon>Anseongella</taxon>
    </lineage>
</organism>
<dbReference type="EMBL" id="SMAD01000009">
    <property type="protein sequence ID" value="TCS86020.1"/>
    <property type="molecule type" value="Genomic_DNA"/>
</dbReference>
<keyword evidence="3" id="KW-1185">Reference proteome</keyword>
<reference evidence="2 3" key="1">
    <citation type="submission" date="2019-03" db="EMBL/GenBank/DDBJ databases">
        <title>Genomic Encyclopedia of Type Strains, Phase IV (KMG-IV): sequencing the most valuable type-strain genomes for metagenomic binning, comparative biology and taxonomic classification.</title>
        <authorList>
            <person name="Goeker M."/>
        </authorList>
    </citation>
    <scope>NUCLEOTIDE SEQUENCE [LARGE SCALE GENOMIC DNA]</scope>
    <source>
        <strain evidence="2 3">DSM 21100</strain>
    </source>
</reference>
<dbReference type="CDD" id="cd07247">
    <property type="entry name" value="SgaA_N_like"/>
    <property type="match status" value="1"/>
</dbReference>
<dbReference type="InterPro" id="IPR029068">
    <property type="entry name" value="Glyas_Bleomycin-R_OHBP_Dase"/>
</dbReference>
<comment type="caution">
    <text evidence="2">The sequence shown here is derived from an EMBL/GenBank/DDBJ whole genome shotgun (WGS) entry which is preliminary data.</text>
</comment>
<dbReference type="Proteomes" id="UP000295807">
    <property type="component" value="Unassembled WGS sequence"/>
</dbReference>
<dbReference type="SUPFAM" id="SSF54593">
    <property type="entry name" value="Glyoxalase/Bleomycin resistance protein/Dihydroxybiphenyl dioxygenase"/>
    <property type="match status" value="1"/>
</dbReference>
<gene>
    <name evidence="2" type="ORF">EDD80_10945</name>
</gene>
<name>A0A4R3KPD7_9SPHI</name>
<dbReference type="PANTHER" id="PTHR33993:SF1">
    <property type="entry name" value="GLYOXALASE FAMILY PROTEIN"/>
    <property type="match status" value="1"/>
</dbReference>
<proteinExistence type="predicted"/>
<evidence type="ECO:0000313" key="3">
    <source>
        <dbReference type="Proteomes" id="UP000295807"/>
    </source>
</evidence>
<protein>
    <recommendedName>
        <fullName evidence="1">VOC domain-containing protein</fullName>
    </recommendedName>
</protein>
<dbReference type="Pfam" id="PF00903">
    <property type="entry name" value="Glyoxalase"/>
    <property type="match status" value="1"/>
</dbReference>
<dbReference type="PANTHER" id="PTHR33993">
    <property type="entry name" value="GLYOXALASE-RELATED"/>
    <property type="match status" value="1"/>
</dbReference>
<accession>A0A4R3KPD7</accession>
<dbReference type="AlphaFoldDB" id="A0A4R3KPD7"/>
<dbReference type="PROSITE" id="PS51819">
    <property type="entry name" value="VOC"/>
    <property type="match status" value="1"/>
</dbReference>
<dbReference type="InterPro" id="IPR052164">
    <property type="entry name" value="Anthracycline_SecMetBiosynth"/>
</dbReference>
<evidence type="ECO:0000313" key="2">
    <source>
        <dbReference type="EMBL" id="TCS86020.1"/>
    </source>
</evidence>
<dbReference type="Gene3D" id="3.10.180.10">
    <property type="entry name" value="2,3-Dihydroxybiphenyl 1,2-Dioxygenase, domain 1"/>
    <property type="match status" value="1"/>
</dbReference>